<organism evidence="1 2">
    <name type="scientific">Thelephora ganbajun</name>
    <name type="common">Ganba fungus</name>
    <dbReference type="NCBI Taxonomy" id="370292"/>
    <lineage>
        <taxon>Eukaryota</taxon>
        <taxon>Fungi</taxon>
        <taxon>Dikarya</taxon>
        <taxon>Basidiomycota</taxon>
        <taxon>Agaricomycotina</taxon>
        <taxon>Agaricomycetes</taxon>
        <taxon>Thelephorales</taxon>
        <taxon>Thelephoraceae</taxon>
        <taxon>Thelephora</taxon>
    </lineage>
</organism>
<evidence type="ECO:0000313" key="1">
    <source>
        <dbReference type="EMBL" id="KAF9642388.1"/>
    </source>
</evidence>
<reference evidence="1" key="1">
    <citation type="submission" date="2019-10" db="EMBL/GenBank/DDBJ databases">
        <authorList>
            <consortium name="DOE Joint Genome Institute"/>
            <person name="Kuo A."/>
            <person name="Miyauchi S."/>
            <person name="Kiss E."/>
            <person name="Drula E."/>
            <person name="Kohler A."/>
            <person name="Sanchez-Garcia M."/>
            <person name="Andreopoulos B."/>
            <person name="Barry K.W."/>
            <person name="Bonito G."/>
            <person name="Buee M."/>
            <person name="Carver A."/>
            <person name="Chen C."/>
            <person name="Cichocki N."/>
            <person name="Clum A."/>
            <person name="Culley D."/>
            <person name="Crous P.W."/>
            <person name="Fauchery L."/>
            <person name="Girlanda M."/>
            <person name="Hayes R."/>
            <person name="Keri Z."/>
            <person name="Labutti K."/>
            <person name="Lipzen A."/>
            <person name="Lombard V."/>
            <person name="Magnuson J."/>
            <person name="Maillard F."/>
            <person name="Morin E."/>
            <person name="Murat C."/>
            <person name="Nolan M."/>
            <person name="Ohm R."/>
            <person name="Pangilinan J."/>
            <person name="Pereira M."/>
            <person name="Perotto S."/>
            <person name="Peter M."/>
            <person name="Riley R."/>
            <person name="Sitrit Y."/>
            <person name="Stielow B."/>
            <person name="Szollosi G."/>
            <person name="Zifcakova L."/>
            <person name="Stursova M."/>
            <person name="Spatafora J.W."/>
            <person name="Tedersoo L."/>
            <person name="Vaario L.-M."/>
            <person name="Yamada A."/>
            <person name="Yan M."/>
            <person name="Wang P."/>
            <person name="Xu J."/>
            <person name="Bruns T."/>
            <person name="Baldrian P."/>
            <person name="Vilgalys R."/>
            <person name="Henrissat B."/>
            <person name="Grigoriev I.V."/>
            <person name="Hibbett D."/>
            <person name="Nagy L.G."/>
            <person name="Martin F.M."/>
        </authorList>
    </citation>
    <scope>NUCLEOTIDE SEQUENCE</scope>
    <source>
        <strain evidence="1">P2</strain>
    </source>
</reference>
<dbReference type="Proteomes" id="UP000886501">
    <property type="component" value="Unassembled WGS sequence"/>
</dbReference>
<dbReference type="EMBL" id="MU118503">
    <property type="protein sequence ID" value="KAF9642388.1"/>
    <property type="molecule type" value="Genomic_DNA"/>
</dbReference>
<comment type="caution">
    <text evidence="1">The sequence shown here is derived from an EMBL/GenBank/DDBJ whole genome shotgun (WGS) entry which is preliminary data.</text>
</comment>
<proteinExistence type="predicted"/>
<gene>
    <name evidence="1" type="ORF">BDM02DRAFT_2279572</name>
</gene>
<name>A0ACB6YYK9_THEGA</name>
<accession>A0ACB6YYK9</accession>
<protein>
    <submittedName>
        <fullName evidence="1">Cysteine proteinase</fullName>
    </submittedName>
</protein>
<reference evidence="1" key="2">
    <citation type="journal article" date="2020" name="Nat. Commun.">
        <title>Large-scale genome sequencing of mycorrhizal fungi provides insights into the early evolution of symbiotic traits.</title>
        <authorList>
            <person name="Miyauchi S."/>
            <person name="Kiss E."/>
            <person name="Kuo A."/>
            <person name="Drula E."/>
            <person name="Kohler A."/>
            <person name="Sanchez-Garcia M."/>
            <person name="Morin E."/>
            <person name="Andreopoulos B."/>
            <person name="Barry K.W."/>
            <person name="Bonito G."/>
            <person name="Buee M."/>
            <person name="Carver A."/>
            <person name="Chen C."/>
            <person name="Cichocki N."/>
            <person name="Clum A."/>
            <person name="Culley D."/>
            <person name="Crous P.W."/>
            <person name="Fauchery L."/>
            <person name="Girlanda M."/>
            <person name="Hayes R.D."/>
            <person name="Keri Z."/>
            <person name="LaButti K."/>
            <person name="Lipzen A."/>
            <person name="Lombard V."/>
            <person name="Magnuson J."/>
            <person name="Maillard F."/>
            <person name="Murat C."/>
            <person name="Nolan M."/>
            <person name="Ohm R.A."/>
            <person name="Pangilinan J."/>
            <person name="Pereira M.F."/>
            <person name="Perotto S."/>
            <person name="Peter M."/>
            <person name="Pfister S."/>
            <person name="Riley R."/>
            <person name="Sitrit Y."/>
            <person name="Stielow J.B."/>
            <person name="Szollosi G."/>
            <person name="Zifcakova L."/>
            <person name="Stursova M."/>
            <person name="Spatafora J.W."/>
            <person name="Tedersoo L."/>
            <person name="Vaario L.M."/>
            <person name="Yamada A."/>
            <person name="Yan M."/>
            <person name="Wang P."/>
            <person name="Xu J."/>
            <person name="Bruns T."/>
            <person name="Baldrian P."/>
            <person name="Vilgalys R."/>
            <person name="Dunand C."/>
            <person name="Henrissat B."/>
            <person name="Grigoriev I.V."/>
            <person name="Hibbett D."/>
            <person name="Nagy L.G."/>
            <person name="Martin F.M."/>
        </authorList>
    </citation>
    <scope>NUCLEOTIDE SEQUENCE</scope>
    <source>
        <strain evidence="1">P2</strain>
    </source>
</reference>
<sequence length="608" mass="69756">MMSFVRAFPGFSPQHDVQKFTRILRDELESKMKGTRAEGAITRLFVGEMKTFIKCVNVSYESTRIQRFNDIQLNVEGIKTLYDSFLDYVAVETLDGKNRYQTEGFGLQDAWERIIFQSLPPVLHLQLERRRRGVQRGAMVEINDRFEFPFEIDLDEFLDETADRSKPWKYKLHGVLVHSDGGYFAFIKPDRDTRWHKFNDDRVTPVTDREVLEESYGGKPLTAVVPQTHKNQVRATKGSTNACMLVYIRETAIDEVLAPLTEKDTPQRLGYLTVKVITDVTFSLHQGFDLAAFDERNGPLSDLQTFHVLEGETYNTFKSRVTQHFGYPENQTRLWVLINRWDETVRPKSYIPENEPSLTVEMIRNNMAPKRGDLRLYLETLSDLSKHFDTISQSLFGIDRIHIPRTSKVSDLIPIINEKMRWTPGTPLKLYEEVRPGRIDPIMQRMKYTLDVSGIRDGSIICFQLEISDEEVRDLESQGLYSNPPQFYAFLQSRVTEPDKGKESPVKPRNPRRDQNAVSELADRDQPDTRKESSPGTGSLGTVSDIGTQQHQCGRILPATASLSQVLWDSEPEIERHVNEMDDGIIFSRIRSDKGCSTSFAKHVASTG</sequence>
<evidence type="ECO:0000313" key="2">
    <source>
        <dbReference type="Proteomes" id="UP000886501"/>
    </source>
</evidence>
<keyword evidence="2" id="KW-1185">Reference proteome</keyword>